<sequence length="137" mass="14708">MREDFLFFGHRINRSSWLSGAFFSLSVVVILGLLIGNLVEQDSDNSLVVTAALSVGLILGGFIAAWRAPRAHIAHGMLTASPAVLLAFAAQFVRVARGIRSVSWLSLIFVCLLAISLATLGGVLGGRWAPKRDSLFE</sequence>
<dbReference type="EMBL" id="UINC01001261">
    <property type="protein sequence ID" value="SUZ75920.1"/>
    <property type="molecule type" value="Genomic_DNA"/>
</dbReference>
<feature type="transmembrane region" description="Helical" evidence="1">
    <location>
        <begin position="21"/>
        <end position="39"/>
    </location>
</feature>
<name>A0A381QA66_9ZZZZ</name>
<dbReference type="AlphaFoldDB" id="A0A381QA66"/>
<dbReference type="NCBIfam" id="TIGR04086">
    <property type="entry name" value="TIGR04086_membr"/>
    <property type="match status" value="1"/>
</dbReference>
<keyword evidence="1" id="KW-1133">Transmembrane helix</keyword>
<accession>A0A381QA66</accession>
<gene>
    <name evidence="2" type="ORF">METZ01_LOCUS28774</name>
</gene>
<organism evidence="2">
    <name type="scientific">marine metagenome</name>
    <dbReference type="NCBI Taxonomy" id="408172"/>
    <lineage>
        <taxon>unclassified sequences</taxon>
        <taxon>metagenomes</taxon>
        <taxon>ecological metagenomes</taxon>
    </lineage>
</organism>
<feature type="transmembrane region" description="Helical" evidence="1">
    <location>
        <begin position="104"/>
        <end position="124"/>
    </location>
</feature>
<dbReference type="InterPro" id="IPR023804">
    <property type="entry name" value="DUF3792_TM"/>
</dbReference>
<keyword evidence="1" id="KW-0472">Membrane</keyword>
<dbReference type="PROSITE" id="PS00430">
    <property type="entry name" value="TONB_DEPENDENT_REC_1"/>
    <property type="match status" value="1"/>
</dbReference>
<reference evidence="2" key="1">
    <citation type="submission" date="2018-05" db="EMBL/GenBank/DDBJ databases">
        <authorList>
            <person name="Lanie J.A."/>
            <person name="Ng W.-L."/>
            <person name="Kazmierczak K.M."/>
            <person name="Andrzejewski T.M."/>
            <person name="Davidsen T.M."/>
            <person name="Wayne K.J."/>
            <person name="Tettelin H."/>
            <person name="Glass J.I."/>
            <person name="Rusch D."/>
            <person name="Podicherti R."/>
            <person name="Tsui H.-C.T."/>
            <person name="Winkler M.E."/>
        </authorList>
    </citation>
    <scope>NUCLEOTIDE SEQUENCE</scope>
</reference>
<dbReference type="InterPro" id="IPR010916">
    <property type="entry name" value="TonB_box_CS"/>
</dbReference>
<evidence type="ECO:0008006" key="3">
    <source>
        <dbReference type="Google" id="ProtNLM"/>
    </source>
</evidence>
<proteinExistence type="predicted"/>
<feature type="transmembrane region" description="Helical" evidence="1">
    <location>
        <begin position="73"/>
        <end position="92"/>
    </location>
</feature>
<keyword evidence="1" id="KW-0812">Transmembrane</keyword>
<evidence type="ECO:0000313" key="2">
    <source>
        <dbReference type="EMBL" id="SUZ75920.1"/>
    </source>
</evidence>
<protein>
    <recommendedName>
        <fullName evidence="3">TIGR04086 family membrane protein</fullName>
    </recommendedName>
</protein>
<evidence type="ECO:0000256" key="1">
    <source>
        <dbReference type="SAM" id="Phobius"/>
    </source>
</evidence>
<feature type="transmembrane region" description="Helical" evidence="1">
    <location>
        <begin position="45"/>
        <end position="66"/>
    </location>
</feature>